<dbReference type="NCBIfam" id="TIGR01764">
    <property type="entry name" value="excise"/>
    <property type="match status" value="1"/>
</dbReference>
<dbReference type="Proteomes" id="UP000678679">
    <property type="component" value="Chromosome 2"/>
</dbReference>
<accession>A0AAX1NAF1</accession>
<sequence length="77" mass="9294">MKDRIQQLEYKVAELTYRLDQYERFDDELLTVKDVSKRLKMSLSLVYKLINSGEMKHKKVSKKYYVRLSDLKSFIKA</sequence>
<proteinExistence type="predicted"/>
<dbReference type="RefSeq" id="WP_169665436.1">
    <property type="nucleotide sequence ID" value="NZ_CP076133.1"/>
</dbReference>
<gene>
    <name evidence="2" type="ORF">KMW28_26980</name>
</gene>
<dbReference type="InterPro" id="IPR010093">
    <property type="entry name" value="SinI_DNA-bd"/>
</dbReference>
<dbReference type="InterPro" id="IPR041657">
    <property type="entry name" value="HTH_17"/>
</dbReference>
<evidence type="ECO:0000313" key="2">
    <source>
        <dbReference type="EMBL" id="QWG04544.1"/>
    </source>
</evidence>
<dbReference type="AlphaFoldDB" id="A0AAX1NAF1"/>
<protein>
    <submittedName>
        <fullName evidence="2">Helix-turn-helix domain-containing protein</fullName>
    </submittedName>
</protein>
<dbReference type="KEGG" id="fya:KMW28_26980"/>
<dbReference type="EMBL" id="CP076133">
    <property type="protein sequence ID" value="QWG04544.1"/>
    <property type="molecule type" value="Genomic_DNA"/>
</dbReference>
<organism evidence="2 3">
    <name type="scientific">Flammeovirga yaeyamensis</name>
    <dbReference type="NCBI Taxonomy" id="367791"/>
    <lineage>
        <taxon>Bacteria</taxon>
        <taxon>Pseudomonadati</taxon>
        <taxon>Bacteroidota</taxon>
        <taxon>Cytophagia</taxon>
        <taxon>Cytophagales</taxon>
        <taxon>Flammeovirgaceae</taxon>
        <taxon>Flammeovirga</taxon>
    </lineage>
</organism>
<keyword evidence="3" id="KW-1185">Reference proteome</keyword>
<feature type="domain" description="Helix-turn-helix" evidence="1">
    <location>
        <begin position="29"/>
        <end position="76"/>
    </location>
</feature>
<evidence type="ECO:0000313" key="3">
    <source>
        <dbReference type="Proteomes" id="UP000678679"/>
    </source>
</evidence>
<reference evidence="2 3" key="1">
    <citation type="submission" date="2021-05" db="EMBL/GenBank/DDBJ databases">
        <title>Comparative genomic studies on the polysaccharide-degrading batcterial strains of the Flammeovirga genus.</title>
        <authorList>
            <person name="Zewei F."/>
            <person name="Zheng Z."/>
            <person name="Yu L."/>
            <person name="Ruyue G."/>
            <person name="Yanhong M."/>
            <person name="Yuanyuan C."/>
            <person name="Jingyan G."/>
            <person name="Wenjun H."/>
        </authorList>
    </citation>
    <scope>NUCLEOTIDE SEQUENCE [LARGE SCALE GENOMIC DNA]</scope>
    <source>
        <strain evidence="2 3">NBRC:100898</strain>
    </source>
</reference>
<name>A0AAX1NAF1_9BACT</name>
<dbReference type="GO" id="GO:0003677">
    <property type="term" value="F:DNA binding"/>
    <property type="evidence" value="ECO:0007669"/>
    <property type="project" value="InterPro"/>
</dbReference>
<evidence type="ECO:0000259" key="1">
    <source>
        <dbReference type="Pfam" id="PF12728"/>
    </source>
</evidence>
<dbReference type="Pfam" id="PF12728">
    <property type="entry name" value="HTH_17"/>
    <property type="match status" value="1"/>
</dbReference>